<organism evidence="1">
    <name type="scientific">Cacopsylla melanoneura</name>
    <dbReference type="NCBI Taxonomy" id="428564"/>
    <lineage>
        <taxon>Eukaryota</taxon>
        <taxon>Metazoa</taxon>
        <taxon>Ecdysozoa</taxon>
        <taxon>Arthropoda</taxon>
        <taxon>Hexapoda</taxon>
        <taxon>Insecta</taxon>
        <taxon>Pterygota</taxon>
        <taxon>Neoptera</taxon>
        <taxon>Paraneoptera</taxon>
        <taxon>Hemiptera</taxon>
        <taxon>Sternorrhyncha</taxon>
        <taxon>Psylloidea</taxon>
        <taxon>Psyllidae</taxon>
        <taxon>Psyllinae</taxon>
        <taxon>Cacopsylla</taxon>
    </lineage>
</organism>
<sequence>MSIGHTPPYTTDTDAVNVTVWRKYELENSSGLGLFKIDMKARLNEVFFEGLFTKSVHSSLHHVASCELFLFPIMHRILLLLFKYVIRLGFDAFFFLMNHIYAAWRHYGINNKIVILTLS</sequence>
<reference evidence="1" key="1">
    <citation type="submission" date="2021-05" db="EMBL/GenBank/DDBJ databases">
        <authorList>
            <person name="Alioto T."/>
            <person name="Alioto T."/>
            <person name="Gomez Garrido J."/>
        </authorList>
    </citation>
    <scope>NUCLEOTIDE SEQUENCE</scope>
</reference>
<dbReference type="AlphaFoldDB" id="A0A8D8YXB7"/>
<name>A0A8D8YXB7_9HEMI</name>
<proteinExistence type="predicted"/>
<accession>A0A8D8YXB7</accession>
<protein>
    <submittedName>
        <fullName evidence="1">Uncharacterized protein</fullName>
    </submittedName>
</protein>
<evidence type="ECO:0000313" key="1">
    <source>
        <dbReference type="EMBL" id="CAG6736954.1"/>
    </source>
</evidence>
<dbReference type="EMBL" id="HBUF01401359">
    <property type="protein sequence ID" value="CAG6736954.1"/>
    <property type="molecule type" value="Transcribed_RNA"/>
</dbReference>